<dbReference type="Proteomes" id="UP000198211">
    <property type="component" value="Unassembled WGS sequence"/>
</dbReference>
<evidence type="ECO:0000313" key="2">
    <source>
        <dbReference type="EMBL" id="OWZ17344.1"/>
    </source>
</evidence>
<dbReference type="AlphaFoldDB" id="A0A225WIT7"/>
<keyword evidence="3" id="KW-1185">Reference proteome</keyword>
<evidence type="ECO:0000256" key="1">
    <source>
        <dbReference type="SAM" id="MobiDB-lite"/>
    </source>
</evidence>
<gene>
    <name evidence="2" type="ORF">PHMEG_0008726</name>
</gene>
<accession>A0A225WIT7</accession>
<evidence type="ECO:0008006" key="4">
    <source>
        <dbReference type="Google" id="ProtNLM"/>
    </source>
</evidence>
<feature type="compositionally biased region" description="Basic and acidic residues" evidence="1">
    <location>
        <begin position="176"/>
        <end position="192"/>
    </location>
</feature>
<organism evidence="2 3">
    <name type="scientific">Phytophthora megakarya</name>
    <dbReference type="NCBI Taxonomy" id="4795"/>
    <lineage>
        <taxon>Eukaryota</taxon>
        <taxon>Sar</taxon>
        <taxon>Stramenopiles</taxon>
        <taxon>Oomycota</taxon>
        <taxon>Peronosporomycetes</taxon>
        <taxon>Peronosporales</taxon>
        <taxon>Peronosporaceae</taxon>
        <taxon>Phytophthora</taxon>
    </lineage>
</organism>
<sequence>MEAGAELQKWKKKLEAAFGSQGVGVGRQPVSLAIGEKVNSANAPLPQTPKKVTKNVFASGEQSPYFQDSHMITPRPANRQQRLFRQSASTRYYRAKRMEKENIRDYLNRHNGYARNANVKFENGGRNARKHVKHFLETCGDKDLERQPTPMQLRDIYTLADVVSAILKVEKRVSGRESSKFSSRKDEERYGDSRNSYGRSDNRNRSHDRSRSEPCSTRVALADATLSDLISELQVRTPQEDVNDYSEAIPACIDETIGYKQNESDVEYFSQKKVQIDDPYAAQDEGVVAAANDNERRAELSLEVISVHNKVEPLQVNLIKVAIDLLLVKVCDSVTTVVDEASQNLSMDHALSVEVSIIRPTIASVDANCASRRMMQTNVKPSMS</sequence>
<feature type="compositionally biased region" description="Basic and acidic residues" evidence="1">
    <location>
        <begin position="200"/>
        <end position="212"/>
    </location>
</feature>
<evidence type="ECO:0000313" key="3">
    <source>
        <dbReference type="Proteomes" id="UP000198211"/>
    </source>
</evidence>
<reference evidence="3" key="1">
    <citation type="submission" date="2017-03" db="EMBL/GenBank/DDBJ databases">
        <title>Phytopthora megakarya and P. palmivora, two closely related causual agents of cacao black pod achieved similar genome size and gene model numbers by different mechanisms.</title>
        <authorList>
            <person name="Ali S."/>
            <person name="Shao J."/>
            <person name="Larry D.J."/>
            <person name="Kronmiller B."/>
            <person name="Shen D."/>
            <person name="Strem M.D."/>
            <person name="Melnick R.L."/>
            <person name="Guiltinan M.J."/>
            <person name="Tyler B.M."/>
            <person name="Meinhardt L.W."/>
            <person name="Bailey B.A."/>
        </authorList>
    </citation>
    <scope>NUCLEOTIDE SEQUENCE [LARGE SCALE GENOMIC DNA]</scope>
    <source>
        <strain evidence="3">zdho120</strain>
    </source>
</reference>
<protein>
    <recommendedName>
        <fullName evidence="4">Eukaryotic/viral aspartic protease</fullName>
    </recommendedName>
</protein>
<comment type="caution">
    <text evidence="2">The sequence shown here is derived from an EMBL/GenBank/DDBJ whole genome shotgun (WGS) entry which is preliminary data.</text>
</comment>
<feature type="region of interest" description="Disordered" evidence="1">
    <location>
        <begin position="176"/>
        <end position="217"/>
    </location>
</feature>
<dbReference type="EMBL" id="NBNE01000770">
    <property type="protein sequence ID" value="OWZ17344.1"/>
    <property type="molecule type" value="Genomic_DNA"/>
</dbReference>
<proteinExistence type="predicted"/>
<name>A0A225WIT7_9STRA</name>